<dbReference type="VEuPathDB" id="FungiDB:NECHADRAFT_77191"/>
<protein>
    <submittedName>
        <fullName evidence="1">Uncharacterized protein</fullName>
    </submittedName>
</protein>
<gene>
    <name evidence="1" type="ORF">NECHADRAFT_77191</name>
</gene>
<dbReference type="HOGENOM" id="CLU_2171705_0_0_1"/>
<dbReference type="InParanoid" id="C7ZJA7"/>
<organism evidence="1 2">
    <name type="scientific">Fusarium vanettenii (strain ATCC MYA-4622 / CBS 123669 / FGSC 9596 / NRRL 45880 / 77-13-4)</name>
    <name type="common">Fusarium solani subsp. pisi</name>
    <dbReference type="NCBI Taxonomy" id="660122"/>
    <lineage>
        <taxon>Eukaryota</taxon>
        <taxon>Fungi</taxon>
        <taxon>Dikarya</taxon>
        <taxon>Ascomycota</taxon>
        <taxon>Pezizomycotina</taxon>
        <taxon>Sordariomycetes</taxon>
        <taxon>Hypocreomycetidae</taxon>
        <taxon>Hypocreales</taxon>
        <taxon>Nectriaceae</taxon>
        <taxon>Fusarium</taxon>
        <taxon>Fusarium solani species complex</taxon>
        <taxon>Fusarium vanettenii</taxon>
    </lineage>
</organism>
<evidence type="ECO:0000313" key="2">
    <source>
        <dbReference type="Proteomes" id="UP000005206"/>
    </source>
</evidence>
<evidence type="ECO:0000313" key="1">
    <source>
        <dbReference type="EMBL" id="EEU35818.1"/>
    </source>
</evidence>
<keyword evidence="2" id="KW-1185">Reference proteome</keyword>
<accession>C7ZJA7</accession>
<dbReference type="GeneID" id="9673919"/>
<dbReference type="Proteomes" id="UP000005206">
    <property type="component" value="Chromosome 3"/>
</dbReference>
<reference evidence="1 2" key="1">
    <citation type="journal article" date="2009" name="PLoS Genet.">
        <title>The genome of Nectria haematococca: contribution of supernumerary chromosomes to gene expansion.</title>
        <authorList>
            <person name="Coleman J.J."/>
            <person name="Rounsley S.D."/>
            <person name="Rodriguez-Carres M."/>
            <person name="Kuo A."/>
            <person name="Wasmann C.C."/>
            <person name="Grimwood J."/>
            <person name="Schmutz J."/>
            <person name="Taga M."/>
            <person name="White G.J."/>
            <person name="Zhou S."/>
            <person name="Schwartz D.C."/>
            <person name="Freitag M."/>
            <person name="Ma L.J."/>
            <person name="Danchin E.G."/>
            <person name="Henrissat B."/>
            <person name="Coutinho P.M."/>
            <person name="Nelson D.R."/>
            <person name="Straney D."/>
            <person name="Napoli C.A."/>
            <person name="Barker B.M."/>
            <person name="Gribskov M."/>
            <person name="Rep M."/>
            <person name="Kroken S."/>
            <person name="Molnar I."/>
            <person name="Rensing C."/>
            <person name="Kennell J.C."/>
            <person name="Zamora J."/>
            <person name="Farman M.L."/>
            <person name="Selker E.U."/>
            <person name="Salamov A."/>
            <person name="Shapiro H."/>
            <person name="Pangilinan J."/>
            <person name="Lindquist E."/>
            <person name="Lamers C."/>
            <person name="Grigoriev I.V."/>
            <person name="Geiser D.M."/>
            <person name="Covert S.F."/>
            <person name="Temporini E."/>
            <person name="Vanetten H.D."/>
        </authorList>
    </citation>
    <scope>NUCLEOTIDE SEQUENCE [LARGE SCALE GENOMIC DNA]</scope>
    <source>
        <strain evidence="2">ATCC MYA-4622 / CBS 123669 / FGSC 9596 / NRRL 45880 / 77-13-4</strain>
    </source>
</reference>
<dbReference type="RefSeq" id="XP_003041531.1">
    <property type="nucleotide sequence ID" value="XM_003041485.1"/>
</dbReference>
<name>C7ZJA7_FUSV7</name>
<proteinExistence type="predicted"/>
<dbReference type="AlphaFoldDB" id="C7ZJA7"/>
<sequence>MAPKSTKEIVKYFNDSLEKVPSYEFPMKSLQLAQTAKSQLPGDRYNEYFEAACRAAWSLPHERGLFFWAPEAEEIYVQVARAFSHWPEPVGIFRELAHALMQLHLIQNGQ</sequence>
<dbReference type="KEGG" id="nhe:NECHADRAFT_77191"/>
<dbReference type="EMBL" id="GG698933">
    <property type="protein sequence ID" value="EEU35818.1"/>
    <property type="molecule type" value="Genomic_DNA"/>
</dbReference>